<accession>A0A327Z6A7</accession>
<keyword evidence="2" id="KW-1133">Transmembrane helix</keyword>
<protein>
    <submittedName>
        <fullName evidence="3">Uncharacterized protein</fullName>
    </submittedName>
</protein>
<dbReference type="Proteomes" id="UP000249341">
    <property type="component" value="Unassembled WGS sequence"/>
</dbReference>
<organism evidence="3 4">
    <name type="scientific">Actinoplanes lutulentus</name>
    <dbReference type="NCBI Taxonomy" id="1287878"/>
    <lineage>
        <taxon>Bacteria</taxon>
        <taxon>Bacillati</taxon>
        <taxon>Actinomycetota</taxon>
        <taxon>Actinomycetes</taxon>
        <taxon>Micromonosporales</taxon>
        <taxon>Micromonosporaceae</taxon>
        <taxon>Actinoplanes</taxon>
    </lineage>
</organism>
<keyword evidence="4" id="KW-1185">Reference proteome</keyword>
<gene>
    <name evidence="3" type="ORF">B0I29_120125</name>
</gene>
<sequence length="218" mass="24144">MPDLGNVPEWGAIVVALVAGVYAAWSRHEAKRSANAAEESLRHQQAPQFTAEVENPGGDSEGRHGTHQLTVRLIASSAGPIDRLQADMLTEGVAFPRWQNGVEATIRPPEAGWDAGGYHKFRAVHAYEDTTPASLEVGDRASWRIEFEDEDEGLPKLEEIEVRVTAVQGERSPWVCVVHAPLVAHRTHKKYLEQLNRIRDHMFKPPGERGSARSPYSS</sequence>
<keyword evidence="2" id="KW-0812">Transmembrane</keyword>
<evidence type="ECO:0000256" key="2">
    <source>
        <dbReference type="SAM" id="Phobius"/>
    </source>
</evidence>
<reference evidence="3 4" key="1">
    <citation type="submission" date="2018-06" db="EMBL/GenBank/DDBJ databases">
        <title>Genomic Encyclopedia of Type Strains, Phase III (KMG-III): the genomes of soil and plant-associated and newly described type strains.</title>
        <authorList>
            <person name="Whitman W."/>
        </authorList>
    </citation>
    <scope>NUCLEOTIDE SEQUENCE [LARGE SCALE GENOMIC DNA]</scope>
    <source>
        <strain evidence="3 4">CGMCC 4.7090</strain>
    </source>
</reference>
<dbReference type="RefSeq" id="WP_146616995.1">
    <property type="nucleotide sequence ID" value="NZ_JACHWI010000002.1"/>
</dbReference>
<feature type="transmembrane region" description="Helical" evidence="2">
    <location>
        <begin position="6"/>
        <end position="25"/>
    </location>
</feature>
<keyword evidence="2" id="KW-0472">Membrane</keyword>
<dbReference type="AlphaFoldDB" id="A0A327Z6A7"/>
<evidence type="ECO:0000313" key="4">
    <source>
        <dbReference type="Proteomes" id="UP000249341"/>
    </source>
</evidence>
<comment type="caution">
    <text evidence="3">The sequence shown here is derived from an EMBL/GenBank/DDBJ whole genome shotgun (WGS) entry which is preliminary data.</text>
</comment>
<evidence type="ECO:0000256" key="1">
    <source>
        <dbReference type="SAM" id="MobiDB-lite"/>
    </source>
</evidence>
<evidence type="ECO:0000313" key="3">
    <source>
        <dbReference type="EMBL" id="RAK28357.1"/>
    </source>
</evidence>
<feature type="region of interest" description="Disordered" evidence="1">
    <location>
        <begin position="35"/>
        <end position="64"/>
    </location>
</feature>
<dbReference type="EMBL" id="QLMJ01000020">
    <property type="protein sequence ID" value="RAK28357.1"/>
    <property type="molecule type" value="Genomic_DNA"/>
</dbReference>
<proteinExistence type="predicted"/>
<name>A0A327Z6A7_9ACTN</name>